<protein>
    <recommendedName>
        <fullName evidence="3">cytochrome-c oxidase</fullName>
        <ecNumber evidence="3">7.1.1.9</ecNumber>
    </recommendedName>
</protein>
<gene>
    <name evidence="15" type="primary">coxB</name>
    <name evidence="15" type="ORF">EYH45_01945</name>
</gene>
<keyword evidence="7" id="KW-0479">Metal-binding</keyword>
<dbReference type="AlphaFoldDB" id="A0A832ZUY2"/>
<comment type="caution">
    <text evidence="15">The sequence shown here is derived from an EMBL/GenBank/DDBJ whole genome shotgun (WGS) entry which is preliminary data.</text>
</comment>
<feature type="transmembrane region" description="Helical" evidence="13">
    <location>
        <begin position="15"/>
        <end position="38"/>
    </location>
</feature>
<keyword evidence="6 13" id="KW-0812">Transmembrane</keyword>
<dbReference type="PANTHER" id="PTHR22888">
    <property type="entry name" value="CYTOCHROME C OXIDASE, SUBUNIT II"/>
    <property type="match status" value="1"/>
</dbReference>
<evidence type="ECO:0000256" key="10">
    <source>
        <dbReference type="ARBA" id="ARBA00022989"/>
    </source>
</evidence>
<evidence type="ECO:0000256" key="3">
    <source>
        <dbReference type="ARBA" id="ARBA00012949"/>
    </source>
</evidence>
<dbReference type="Gene3D" id="1.10.287.90">
    <property type="match status" value="1"/>
</dbReference>
<evidence type="ECO:0000256" key="9">
    <source>
        <dbReference type="ARBA" id="ARBA00022982"/>
    </source>
</evidence>
<evidence type="ECO:0000313" key="16">
    <source>
        <dbReference type="Proteomes" id="UP000608579"/>
    </source>
</evidence>
<evidence type="ECO:0000256" key="13">
    <source>
        <dbReference type="SAM" id="Phobius"/>
    </source>
</evidence>
<dbReference type="GO" id="GO:0016491">
    <property type="term" value="F:oxidoreductase activity"/>
    <property type="evidence" value="ECO:0007669"/>
    <property type="project" value="InterPro"/>
</dbReference>
<comment type="subcellular location">
    <subcellularLocation>
        <location evidence="1">Membrane</location>
        <topology evidence="1">Multi-pass membrane protein</topology>
    </subcellularLocation>
</comment>
<dbReference type="PANTHER" id="PTHR22888:SF9">
    <property type="entry name" value="CYTOCHROME C OXIDASE SUBUNIT 2"/>
    <property type="match status" value="1"/>
</dbReference>
<evidence type="ECO:0000256" key="6">
    <source>
        <dbReference type="ARBA" id="ARBA00022692"/>
    </source>
</evidence>
<evidence type="ECO:0000256" key="2">
    <source>
        <dbReference type="ARBA" id="ARBA00007866"/>
    </source>
</evidence>
<evidence type="ECO:0000259" key="14">
    <source>
        <dbReference type="PROSITE" id="PS50857"/>
    </source>
</evidence>
<dbReference type="SUPFAM" id="SSF49503">
    <property type="entry name" value="Cupredoxins"/>
    <property type="match status" value="1"/>
</dbReference>
<dbReference type="GO" id="GO:0004129">
    <property type="term" value="F:cytochrome-c oxidase activity"/>
    <property type="evidence" value="ECO:0007669"/>
    <property type="project" value="UniProtKB-EC"/>
</dbReference>
<dbReference type="InterPro" id="IPR036257">
    <property type="entry name" value="Cyt_c_oxidase_su2_TM_sf"/>
</dbReference>
<dbReference type="PROSITE" id="PS50857">
    <property type="entry name" value="COX2_CUA"/>
    <property type="match status" value="1"/>
</dbReference>
<dbReference type="GO" id="GO:0016020">
    <property type="term" value="C:membrane"/>
    <property type="evidence" value="ECO:0007669"/>
    <property type="project" value="UniProtKB-SubCell"/>
</dbReference>
<name>A0A832ZUY2_CALS0</name>
<evidence type="ECO:0000256" key="12">
    <source>
        <dbReference type="ARBA" id="ARBA00023136"/>
    </source>
</evidence>
<dbReference type="Proteomes" id="UP000608579">
    <property type="component" value="Unassembled WGS sequence"/>
</dbReference>
<dbReference type="InterPro" id="IPR045187">
    <property type="entry name" value="CcO_II"/>
</dbReference>
<dbReference type="InterPro" id="IPR002429">
    <property type="entry name" value="CcO_II-like_C"/>
</dbReference>
<organism evidence="15 16">
    <name type="scientific">Caldiarchaeum subterraneum</name>
    <dbReference type="NCBI Taxonomy" id="311458"/>
    <lineage>
        <taxon>Archaea</taxon>
        <taxon>Nitrososphaerota</taxon>
        <taxon>Candidatus Caldarchaeales</taxon>
        <taxon>Candidatus Caldarchaeaceae</taxon>
        <taxon>Candidatus Caldarchaeum</taxon>
    </lineage>
</organism>
<sequence>MTYPAPSADAWHALFNTYLTAAVVISTIVFILMLYVIIRYRSRETAAVDEPEYRIGDSTDRGRPIVAIILVVTLAVLFLGLTTSTFSVMEFMEELPEENPEAMEIKVLAFQWGWRFTYPNGKSLTGELRVPAGVPIILEITSQDVFHTFSIPAFKVKRDAIPGRVNFLWFEGKEAGEYTIRCYELCGVGHAEMLATLLVMEPDQFERWYREFSEEK</sequence>
<keyword evidence="9" id="KW-0249">Electron transport</keyword>
<evidence type="ECO:0000256" key="7">
    <source>
        <dbReference type="ARBA" id="ARBA00022723"/>
    </source>
</evidence>
<evidence type="ECO:0000256" key="4">
    <source>
        <dbReference type="ARBA" id="ARBA00022448"/>
    </source>
</evidence>
<feature type="domain" description="Cytochrome oxidase subunit II copper A binding" evidence="14">
    <location>
        <begin position="100"/>
        <end position="211"/>
    </location>
</feature>
<keyword evidence="8" id="KW-1278">Translocase</keyword>
<dbReference type="Gene3D" id="2.60.40.420">
    <property type="entry name" value="Cupredoxins - blue copper proteins"/>
    <property type="match status" value="1"/>
</dbReference>
<dbReference type="PROSITE" id="PS00078">
    <property type="entry name" value="COX2"/>
    <property type="match status" value="1"/>
</dbReference>
<keyword evidence="4" id="KW-0813">Transport</keyword>
<keyword evidence="12 13" id="KW-0472">Membrane</keyword>
<keyword evidence="11" id="KW-0186">Copper</keyword>
<accession>A0A832ZUY2</accession>
<dbReference type="InterPro" id="IPR008972">
    <property type="entry name" value="Cupredoxin"/>
</dbReference>
<dbReference type="InterPro" id="IPR014222">
    <property type="entry name" value="Cyt_c_oxidase_su2"/>
</dbReference>
<reference evidence="15" key="1">
    <citation type="journal article" date="2020" name="ISME J.">
        <title>Gammaproteobacteria mediating utilization of methyl-, sulfur- and petroleum organic compounds in deep ocean hydrothermal plumes.</title>
        <authorList>
            <person name="Zhou Z."/>
            <person name="Liu Y."/>
            <person name="Pan J."/>
            <person name="Cron B.R."/>
            <person name="Toner B.M."/>
            <person name="Anantharaman K."/>
            <person name="Breier J.A."/>
            <person name="Dick G.J."/>
            <person name="Li M."/>
        </authorList>
    </citation>
    <scope>NUCLEOTIDE SEQUENCE</scope>
    <source>
        <strain evidence="15">SZUA-1515</strain>
    </source>
</reference>
<keyword evidence="10 13" id="KW-1133">Transmembrane helix</keyword>
<evidence type="ECO:0000256" key="8">
    <source>
        <dbReference type="ARBA" id="ARBA00022967"/>
    </source>
</evidence>
<evidence type="ECO:0000256" key="1">
    <source>
        <dbReference type="ARBA" id="ARBA00004141"/>
    </source>
</evidence>
<comment type="similarity">
    <text evidence="2">Belongs to the cytochrome c oxidase subunit 2 family.</text>
</comment>
<dbReference type="GO" id="GO:0042773">
    <property type="term" value="P:ATP synthesis coupled electron transport"/>
    <property type="evidence" value="ECO:0007669"/>
    <property type="project" value="TreeGrafter"/>
</dbReference>
<evidence type="ECO:0000313" key="15">
    <source>
        <dbReference type="EMBL" id="HIQ29307.1"/>
    </source>
</evidence>
<dbReference type="PRINTS" id="PR01166">
    <property type="entry name" value="CYCOXIDASEII"/>
</dbReference>
<keyword evidence="5" id="KW-0679">Respiratory chain</keyword>
<proteinExistence type="inferred from homology"/>
<dbReference type="GO" id="GO:0005507">
    <property type="term" value="F:copper ion binding"/>
    <property type="evidence" value="ECO:0007669"/>
    <property type="project" value="InterPro"/>
</dbReference>
<dbReference type="InterPro" id="IPR001505">
    <property type="entry name" value="Copper_CuA"/>
</dbReference>
<dbReference type="NCBIfam" id="TIGR02866">
    <property type="entry name" value="CoxB"/>
    <property type="match status" value="1"/>
</dbReference>
<dbReference type="Pfam" id="PF00116">
    <property type="entry name" value="COX2"/>
    <property type="match status" value="1"/>
</dbReference>
<evidence type="ECO:0000256" key="11">
    <source>
        <dbReference type="ARBA" id="ARBA00023008"/>
    </source>
</evidence>
<dbReference type="EC" id="7.1.1.9" evidence="3"/>
<evidence type="ECO:0000256" key="5">
    <source>
        <dbReference type="ARBA" id="ARBA00022660"/>
    </source>
</evidence>
<feature type="transmembrane region" description="Helical" evidence="13">
    <location>
        <begin position="65"/>
        <end position="89"/>
    </location>
</feature>
<dbReference type="EMBL" id="DQVM01000035">
    <property type="protein sequence ID" value="HIQ29307.1"/>
    <property type="molecule type" value="Genomic_DNA"/>
</dbReference>